<proteinExistence type="predicted"/>
<organism evidence="1 2">
    <name type="scientific">Flavihumibacter petaseus NBRC 106054</name>
    <dbReference type="NCBI Taxonomy" id="1220578"/>
    <lineage>
        <taxon>Bacteria</taxon>
        <taxon>Pseudomonadati</taxon>
        <taxon>Bacteroidota</taxon>
        <taxon>Chitinophagia</taxon>
        <taxon>Chitinophagales</taxon>
        <taxon>Chitinophagaceae</taxon>
        <taxon>Flavihumibacter</taxon>
    </lineage>
</organism>
<dbReference type="EMBL" id="BBWV01000003">
    <property type="protein sequence ID" value="GAO44720.1"/>
    <property type="molecule type" value="Genomic_DNA"/>
</dbReference>
<keyword evidence="2" id="KW-1185">Reference proteome</keyword>
<accession>A0A0E9N5U9</accession>
<evidence type="ECO:0000313" key="2">
    <source>
        <dbReference type="Proteomes" id="UP000033121"/>
    </source>
</evidence>
<protein>
    <submittedName>
        <fullName evidence="1">Uncharacterized protein</fullName>
    </submittedName>
</protein>
<sequence length="305" mass="34347">MSATITAHGQTSAPINTAINNTLTRTHINIPFTRLYIIPPENFIISKSLNGLDKGNTATIKVVDNLEGNYYWEAERFTKLKIEKKGISVIDLNKIKVNGYPAKIVSMLEDQTIKHLTILFGDSTFATTITATYSLNDEETEKEIITSLNTISYKKNKEIDPFESAYFSFEESNSKFKFSEFRPNAYMYTINGKKLKNTGDPLIAIYQYPVDKSVTPGSITDGIIRQFKHPGTKYTIKNSSSESISGYDAYTVEVYPQVQGKNNGVLYFCVIIKDEKAIDVKGIANHDIENNLKEFRKLVAAIKMK</sequence>
<name>A0A0E9N5U9_9BACT</name>
<dbReference type="AlphaFoldDB" id="A0A0E9N5U9"/>
<evidence type="ECO:0000313" key="1">
    <source>
        <dbReference type="EMBL" id="GAO44720.1"/>
    </source>
</evidence>
<dbReference type="Proteomes" id="UP000033121">
    <property type="component" value="Unassembled WGS sequence"/>
</dbReference>
<dbReference type="STRING" id="1220578.FPE01S_03_07590"/>
<gene>
    <name evidence="1" type="ORF">FPE01S_03_07590</name>
</gene>
<reference evidence="1 2" key="1">
    <citation type="submission" date="2015-04" db="EMBL/GenBank/DDBJ databases">
        <title>Whole genome shotgun sequence of Flavihumibacter petaseus NBRC 106054.</title>
        <authorList>
            <person name="Miyazawa S."/>
            <person name="Hosoyama A."/>
            <person name="Hashimoto M."/>
            <person name="Noguchi M."/>
            <person name="Tsuchikane K."/>
            <person name="Ohji S."/>
            <person name="Yamazoe A."/>
            <person name="Ichikawa N."/>
            <person name="Kimura A."/>
            <person name="Fujita N."/>
        </authorList>
    </citation>
    <scope>NUCLEOTIDE SEQUENCE [LARGE SCALE GENOMIC DNA]</scope>
    <source>
        <strain evidence="1 2">NBRC 106054</strain>
    </source>
</reference>
<comment type="caution">
    <text evidence="1">The sequence shown here is derived from an EMBL/GenBank/DDBJ whole genome shotgun (WGS) entry which is preliminary data.</text>
</comment>